<keyword evidence="1" id="KW-0732">Signal</keyword>
<proteinExistence type="predicted"/>
<dbReference type="Proteomes" id="UP000251889">
    <property type="component" value="Unassembled WGS sequence"/>
</dbReference>
<feature type="domain" description="Dienelactone hydrolase" evidence="2">
    <location>
        <begin position="136"/>
        <end position="256"/>
    </location>
</feature>
<evidence type="ECO:0000313" key="4">
    <source>
        <dbReference type="Proteomes" id="UP000251889"/>
    </source>
</evidence>
<sequence length="288" mass="32377">MRIKLLLILCLTLVFSSCEDGLFNQEEGPSYEDINEPEPGPPIQRPVQMTFGSSIVGYYEALPASYLFRSSKKYPLLINILGAGERGDGSLEQLGSVLRPYTPAKLIQAKQFPKDFLINGRYYAFIVLSVQMRTDRRALPDDIHALIEFAKANYRVDKSRIYLTGISLGAGTVWDYAVDNTGYASTLAAITPMAGKSVGHTREKAKVIADAHLPVWGFHSEFDTAVPATSTTNYINWINGFDKNLARLTLFPDSSHLCWRWSFDPAYQEADSINVYEWMLMHSRTIED</sequence>
<dbReference type="SUPFAM" id="SSF53474">
    <property type="entry name" value="alpha/beta-Hydrolases"/>
    <property type="match status" value="1"/>
</dbReference>
<dbReference type="InterPro" id="IPR029058">
    <property type="entry name" value="AB_hydrolase_fold"/>
</dbReference>
<feature type="chain" id="PRO_5016660597" description="Dienelactone hydrolase domain-containing protein" evidence="1">
    <location>
        <begin position="21"/>
        <end position="288"/>
    </location>
</feature>
<name>A0A364Y4P6_9BACT</name>
<dbReference type="AlphaFoldDB" id="A0A364Y4P6"/>
<feature type="signal peptide" evidence="1">
    <location>
        <begin position="1"/>
        <end position="20"/>
    </location>
</feature>
<gene>
    <name evidence="3" type="ORF">DQQ10_09105</name>
</gene>
<evidence type="ECO:0000313" key="3">
    <source>
        <dbReference type="EMBL" id="RAW01793.1"/>
    </source>
</evidence>
<reference evidence="3 4" key="1">
    <citation type="submission" date="2018-06" db="EMBL/GenBank/DDBJ databases">
        <title>Chryseolinea flavus sp. nov., a member of the phylum Bacteroidetes isolated from soil.</title>
        <authorList>
            <person name="Li Y."/>
            <person name="Wang J."/>
        </authorList>
    </citation>
    <scope>NUCLEOTIDE SEQUENCE [LARGE SCALE GENOMIC DNA]</scope>
    <source>
        <strain evidence="3 4">SDU1-6</strain>
    </source>
</reference>
<dbReference type="Gene3D" id="3.40.50.1820">
    <property type="entry name" value="alpha/beta hydrolase"/>
    <property type="match status" value="1"/>
</dbReference>
<dbReference type="InterPro" id="IPR002925">
    <property type="entry name" value="Dienelactn_hydro"/>
</dbReference>
<evidence type="ECO:0000259" key="2">
    <source>
        <dbReference type="Pfam" id="PF01738"/>
    </source>
</evidence>
<organism evidence="3 4">
    <name type="scientific">Pseudochryseolinea flava</name>
    <dbReference type="NCBI Taxonomy" id="2059302"/>
    <lineage>
        <taxon>Bacteria</taxon>
        <taxon>Pseudomonadati</taxon>
        <taxon>Bacteroidota</taxon>
        <taxon>Cytophagia</taxon>
        <taxon>Cytophagales</taxon>
        <taxon>Fulvivirgaceae</taxon>
        <taxon>Pseudochryseolinea</taxon>
    </lineage>
</organism>
<evidence type="ECO:0000256" key="1">
    <source>
        <dbReference type="SAM" id="SignalP"/>
    </source>
</evidence>
<dbReference type="RefSeq" id="WP_112746533.1">
    <property type="nucleotide sequence ID" value="NZ_QMFY01000003.1"/>
</dbReference>
<dbReference type="PROSITE" id="PS51257">
    <property type="entry name" value="PROKAR_LIPOPROTEIN"/>
    <property type="match status" value="1"/>
</dbReference>
<dbReference type="OrthoDB" id="9764953at2"/>
<dbReference type="GO" id="GO:0016787">
    <property type="term" value="F:hydrolase activity"/>
    <property type="evidence" value="ECO:0007669"/>
    <property type="project" value="InterPro"/>
</dbReference>
<dbReference type="Pfam" id="PF01738">
    <property type="entry name" value="DLH"/>
    <property type="match status" value="1"/>
</dbReference>
<comment type="caution">
    <text evidence="3">The sequence shown here is derived from an EMBL/GenBank/DDBJ whole genome shotgun (WGS) entry which is preliminary data.</text>
</comment>
<keyword evidence="4" id="KW-1185">Reference proteome</keyword>
<dbReference type="EMBL" id="QMFY01000003">
    <property type="protein sequence ID" value="RAW01793.1"/>
    <property type="molecule type" value="Genomic_DNA"/>
</dbReference>
<accession>A0A364Y4P6</accession>
<protein>
    <recommendedName>
        <fullName evidence="2">Dienelactone hydrolase domain-containing protein</fullName>
    </recommendedName>
</protein>